<evidence type="ECO:0000259" key="7">
    <source>
        <dbReference type="Pfam" id="PF16213"/>
    </source>
</evidence>
<evidence type="ECO:0000256" key="4">
    <source>
        <dbReference type="SAM" id="MobiDB-lite"/>
    </source>
</evidence>
<evidence type="ECO:0000256" key="2">
    <source>
        <dbReference type="ARBA" id="ARBA00022448"/>
    </source>
</evidence>
<dbReference type="InterPro" id="IPR016024">
    <property type="entry name" value="ARM-type_fold"/>
</dbReference>
<feature type="domain" description="Mon2/Sec7/BIG1-like dimerisation and cyclophilin-binding" evidence="7">
    <location>
        <begin position="5"/>
        <end position="169"/>
    </location>
</feature>
<feature type="domain" description="Mon2 C-terminal" evidence="6">
    <location>
        <begin position="1254"/>
        <end position="1517"/>
    </location>
</feature>
<keyword evidence="3" id="KW-0653">Protein transport</keyword>
<dbReference type="Proteomes" id="UP001182556">
    <property type="component" value="Unassembled WGS sequence"/>
</dbReference>
<dbReference type="PANTHER" id="PTHR10663">
    <property type="entry name" value="GUANYL-NUCLEOTIDE EXCHANGE FACTOR"/>
    <property type="match status" value="1"/>
</dbReference>
<comment type="similarity">
    <text evidence="1">Belongs to the MON2 family.</text>
</comment>
<feature type="domain" description="Mon2 C-terminal" evidence="6">
    <location>
        <begin position="951"/>
        <end position="995"/>
    </location>
</feature>
<dbReference type="InterPro" id="IPR032817">
    <property type="entry name" value="Mon2_C"/>
</dbReference>
<reference evidence="8" key="1">
    <citation type="submission" date="2023-02" db="EMBL/GenBank/DDBJ databases">
        <title>Identification and recombinant expression of a fungal hydrolase from Papiliotrema laurentii that hydrolyzes apple cutin and clears colloidal polyester polyurethane.</title>
        <authorList>
            <consortium name="DOE Joint Genome Institute"/>
            <person name="Roman V.A."/>
            <person name="Bojanowski C."/>
            <person name="Crable B.R."/>
            <person name="Wagner D.N."/>
            <person name="Hung C.S."/>
            <person name="Nadeau L.J."/>
            <person name="Schratz L."/>
            <person name="Haridas S."/>
            <person name="Pangilinan J."/>
            <person name="Lipzen A."/>
            <person name="Na H."/>
            <person name="Yan M."/>
            <person name="Ng V."/>
            <person name="Grigoriev I.V."/>
            <person name="Spatafora J.W."/>
            <person name="Barlow D."/>
            <person name="Biffinger J."/>
            <person name="Kelley-Loughnane N."/>
            <person name="Varaljay V.A."/>
            <person name="Crookes-Goodson W.J."/>
        </authorList>
    </citation>
    <scope>NUCLEOTIDE SEQUENCE</scope>
    <source>
        <strain evidence="8">5307AH</strain>
    </source>
</reference>
<evidence type="ECO:0000313" key="9">
    <source>
        <dbReference type="Proteomes" id="UP001182556"/>
    </source>
</evidence>
<comment type="caution">
    <text evidence="8">The sequence shown here is derived from an EMBL/GenBank/DDBJ whole genome shotgun (WGS) entry which is preliminary data.</text>
</comment>
<dbReference type="Pfam" id="PF16206">
    <property type="entry name" value="Mon2_C"/>
    <property type="match status" value="3"/>
</dbReference>
<proteinExistence type="inferred from homology"/>
<feature type="domain" description="Mon2/Sec7/BIG1-like HUS" evidence="5">
    <location>
        <begin position="193"/>
        <end position="362"/>
    </location>
</feature>
<evidence type="ECO:0000259" key="6">
    <source>
        <dbReference type="Pfam" id="PF16206"/>
    </source>
</evidence>
<accession>A0AAD9CYP1</accession>
<feature type="compositionally biased region" description="Polar residues" evidence="4">
    <location>
        <begin position="656"/>
        <end position="669"/>
    </location>
</feature>
<dbReference type="InterPro" id="IPR032691">
    <property type="entry name" value="Mon2/Sec7/BIG1-like_HUS"/>
</dbReference>
<dbReference type="Pfam" id="PF12783">
    <property type="entry name" value="Sec7-like_HUS"/>
    <property type="match status" value="1"/>
</dbReference>
<dbReference type="GO" id="GO:0015031">
    <property type="term" value="P:protein transport"/>
    <property type="evidence" value="ECO:0007669"/>
    <property type="project" value="UniProtKB-KW"/>
</dbReference>
<dbReference type="SUPFAM" id="SSF48371">
    <property type="entry name" value="ARM repeat"/>
    <property type="match status" value="1"/>
</dbReference>
<dbReference type="PANTHER" id="PTHR10663:SF333">
    <property type="entry name" value="PROTEIN MON2 HOMOLOG"/>
    <property type="match status" value="1"/>
</dbReference>
<evidence type="ECO:0000259" key="5">
    <source>
        <dbReference type="Pfam" id="PF12783"/>
    </source>
</evidence>
<dbReference type="InterPro" id="IPR011989">
    <property type="entry name" value="ARM-like"/>
</dbReference>
<dbReference type="InterPro" id="IPR032629">
    <property type="entry name" value="DCB_dom"/>
</dbReference>
<gene>
    <name evidence="8" type="ORF">DB88DRAFT_493529</name>
</gene>
<protein>
    <submittedName>
        <fullName evidence="8">Guanine nucleotide exchange factor in Golgi transport N-terminal-domain-containing protein</fullName>
    </submittedName>
</protein>
<keyword evidence="2" id="KW-0813">Transport</keyword>
<dbReference type="Pfam" id="PF16213">
    <property type="entry name" value="DCB"/>
    <property type="match status" value="1"/>
</dbReference>
<dbReference type="Gene3D" id="1.25.10.10">
    <property type="entry name" value="Leucine-rich Repeat Variant"/>
    <property type="match status" value="1"/>
</dbReference>
<dbReference type="EMBL" id="JAODAN010000007">
    <property type="protein sequence ID" value="KAK1923033.1"/>
    <property type="molecule type" value="Genomic_DNA"/>
</dbReference>
<feature type="domain" description="Mon2 C-terminal" evidence="6">
    <location>
        <begin position="1002"/>
        <end position="1060"/>
    </location>
</feature>
<evidence type="ECO:0000256" key="1">
    <source>
        <dbReference type="ARBA" id="ARBA00008144"/>
    </source>
</evidence>
<feature type="region of interest" description="Disordered" evidence="4">
    <location>
        <begin position="735"/>
        <end position="759"/>
    </location>
</feature>
<keyword evidence="9" id="KW-1185">Reference proteome</keyword>
<sequence>MDHNLLVSELQSLVVESKRRNPEVREAGENALEILKGGPITRDVIGKHADKLLAPVTLGCKTKVGKIIGISIAALQRLVALGGVPTAALPEVLSTLNSVAGQAVDIQLKILQTLLSVLTHHADVHDEVLGNALLLCFKLQDSRVSVVSSTAAATLRQAVMVVFDRISSDVSTPTIPLVLPSDPPTELKVSASAMDAFNLFSDLCILTAGTSGGFSLWGSGKDERPKLLKLSSLQRTFGLELVESVLSGYEEAVKKRPELVFLLQHSLDPLLIKLLHDRPSFPIALRVCRLQFLLIRSFVSQLPAQVEGYLLTLIRIATGEGETEETKKEHVPSWLRVLAMEIFRGICGDGAQLRNIWKHFDQPDGPQLFRKIVAALGRLLNEKPILLGVGSQMNGIGVSTAEGANVHAGYLDMGIGIMASAATAGITTVGSMMGSGQGGLGAHSGMRLRLIEQHDKAEAPAIPDTYIYLLALQSLDAVAETIYVAAGQSPEPQDAIRGMAESAWPALLAGLSFGMGTNLSDSLFAEVLSALQDFTVACGLLGLQTPRDAFLNTLGKYAVPPPAVSAMQSYMDAPMSLRNNSVISVDNLGLGALGVGATPGPPSLSERNLACLRSMVLTARILSSSLGEAWHDVLETLQNANFMLGAKRPNAARRPTNASPQIGSPQLKSRPSMDSGEPRPELFDDLDAESIQSAINILFDGSRDLDDEAFTTFISALCRLSSEMIGMDFTSHSVEHTDEPAFPPPSTRLSPGGGKRRTSGINVTGRMQSGERSFSLTRLRVVATTNLPRIVNRDPSVGWDCITRHLLAVARHVSAPTTLRMQASDTLSELLLGSIRLGKESRIQHQVFDVLVRQVDVNPISNSVSTDHDVRASGYQTLNQILESSGHALEVGWQTIFGMLNNVCKDREPVAMSRSDSSISLSSTHNRPSTLSRSDANLVRIAFPSLNLICTDFLSSLDSSSMRLCIACLGCFGRQKEDVNITLAAIGLLWNVSDAVQGTDKDLWLYLLTELLELGRDARLEVRSSAMQTLFRCIDLYGADLSDKLWEDVFWKIVSPLLDAGSGDESSVLALTSVGSIFSAFLPSLTKLGSFERIYSRLLERVESAWKGENSKCCSAALKALEKAITADQGGLSIDQSAYVLDTTWSTFTRLAGMLEQNTYSQENLVDLVRIAKILHDKMQWETEKVKTLSNILRGVMTYDRSPEYRPDNDHLAPLQNSVASLVGDSTKLGDSVVLGDLAEWTSLAYIAPTAKVTYVGLTKWGMPKIKDVFGRVGDNEELYRDGTVESVLGAYALPIKMKYDCPPANRFGDDPPLWRTALANFLPILEHAVIVLDKLSLSAEGSEGIWAQIIDVFAGVLLADSSPDTGEEDESFVLPLLNRYHAAISPRLNAIPERLIELYAEVLRKASILYRFDVGQYAGTTAPAIAERSERTRYWAFDALIKHSARSAIQDGPEQGEPDARNGKNVLAAKATGSLIKRIEGSLRGYVEDAQLRGQMPLGRVREEELLFILRHLATLRLHPGTLLLSGNGKFDTAIKDSERAHLFLFYPLLLEVAFLPGHIPSMWIFPDEYAQIYALEAPKPTVVANGVEEVRSVGGNGTPSDVVAQDETVDGDETMDAGDGGELIEVSARDLARQCLEIVGMEIGLGLGLGLGLGGVVGR</sequence>
<name>A0AAD9CYP1_PAPLA</name>
<evidence type="ECO:0000256" key="3">
    <source>
        <dbReference type="ARBA" id="ARBA00022927"/>
    </source>
</evidence>
<feature type="region of interest" description="Disordered" evidence="4">
    <location>
        <begin position="650"/>
        <end position="682"/>
    </location>
</feature>
<evidence type="ECO:0000313" key="8">
    <source>
        <dbReference type="EMBL" id="KAK1923033.1"/>
    </source>
</evidence>
<organism evidence="8 9">
    <name type="scientific">Papiliotrema laurentii</name>
    <name type="common">Cryptococcus laurentii</name>
    <dbReference type="NCBI Taxonomy" id="5418"/>
    <lineage>
        <taxon>Eukaryota</taxon>
        <taxon>Fungi</taxon>
        <taxon>Dikarya</taxon>
        <taxon>Basidiomycota</taxon>
        <taxon>Agaricomycotina</taxon>
        <taxon>Tremellomycetes</taxon>
        <taxon>Tremellales</taxon>
        <taxon>Rhynchogastremaceae</taxon>
        <taxon>Papiliotrema</taxon>
    </lineage>
</organism>
<dbReference type="GO" id="GO:0005794">
    <property type="term" value="C:Golgi apparatus"/>
    <property type="evidence" value="ECO:0007669"/>
    <property type="project" value="UniProtKB-ARBA"/>
</dbReference>